<dbReference type="SMART" id="SM00233">
    <property type="entry name" value="PH"/>
    <property type="match status" value="1"/>
</dbReference>
<reference evidence="3 4" key="1">
    <citation type="journal article" date="2018" name="Nat. Ecol. Evol.">
        <title>Pezizomycetes genomes reveal the molecular basis of ectomycorrhizal truffle lifestyle.</title>
        <authorList>
            <person name="Murat C."/>
            <person name="Payen T."/>
            <person name="Noel B."/>
            <person name="Kuo A."/>
            <person name="Morin E."/>
            <person name="Chen J."/>
            <person name="Kohler A."/>
            <person name="Krizsan K."/>
            <person name="Balestrini R."/>
            <person name="Da Silva C."/>
            <person name="Montanini B."/>
            <person name="Hainaut M."/>
            <person name="Levati E."/>
            <person name="Barry K.W."/>
            <person name="Belfiori B."/>
            <person name="Cichocki N."/>
            <person name="Clum A."/>
            <person name="Dockter R.B."/>
            <person name="Fauchery L."/>
            <person name="Guy J."/>
            <person name="Iotti M."/>
            <person name="Le Tacon F."/>
            <person name="Lindquist E.A."/>
            <person name="Lipzen A."/>
            <person name="Malagnac F."/>
            <person name="Mello A."/>
            <person name="Molinier V."/>
            <person name="Miyauchi S."/>
            <person name="Poulain J."/>
            <person name="Riccioni C."/>
            <person name="Rubini A."/>
            <person name="Sitrit Y."/>
            <person name="Splivallo R."/>
            <person name="Traeger S."/>
            <person name="Wang M."/>
            <person name="Zifcakova L."/>
            <person name="Wipf D."/>
            <person name="Zambonelli A."/>
            <person name="Paolocci F."/>
            <person name="Nowrousian M."/>
            <person name="Ottonello S."/>
            <person name="Baldrian P."/>
            <person name="Spatafora J.W."/>
            <person name="Henrissat B."/>
            <person name="Nagy L.G."/>
            <person name="Aury J.M."/>
            <person name="Wincker P."/>
            <person name="Grigoriev I.V."/>
            <person name="Bonfante P."/>
            <person name="Martin F.M."/>
        </authorList>
    </citation>
    <scope>NUCLEOTIDE SEQUENCE [LARGE SCALE GENOMIC DNA]</scope>
    <source>
        <strain evidence="3 4">RN42</strain>
    </source>
</reference>
<sequence length="1440" mass="158625">MMGPKGRKFSVSNFFGFGGSKEDSKSKPNLTKAATFTATSAAHVEAFREDAKIQPQTVMQLPSSSAESQSLTDTPPELQQVLAALSSASGRLYNEGHLHILDDTDTTGKPLPGPRTWTECFAQLVGTQMSLWDARELAESGSTESVPPRYLNLADSSMKMIRELPTRDGRGPPLLNVLSISTAGKNRLLLHFDTFHALAQWTAAIRLAMFDNATLSEAYTGCLLAGKGKPLSSTKEILARTSSTTELWVQVRFASGEVWEKVWCMICPPDEKAFQKRKKMMQKELESGNGNIIPYLTGEIKFYRTNKNKKKQTPLAVVRSAYACYAIFPERKEMIEHSSLIKLEGTIEFFEPGANVVEGDVFIWPDSHQNVANMEQMVRWLMRAYDALGLYGRPGRLIADCSDPRSIMFAMANDGGNSLDIQDVANTLINEFGPSTTEAEIRQRLKELKKQRMIRPRKRNSVMYPHRASNMAFEDGRSSESSSPAYQQGDYGLNSAARSTPSVYRQMRPTSMVETGPKTDTGPNKKFHRFSQQPLSSNQGGFTTGFQSLALEGSEEDEDEELFPSAVRPNLDLPKDIPTTPAMENAPNSRPAKLPTNITVPPQRRISVNTLTTMGVDKALAGHGSDPAQSDGYFPPQINGSNRPAERKSLTLQTPLAPGGHRRALYTPPLLDQISGPRSSVSTSPDSVEPIRAYNNAADSGNLPSPTPVRPTETSHVVEDVEAAAKRVSLPPPLPQLPASLDDSFTDNFEDNLFAWVKKADSKPQQPLNGPISTPVPAKVPLQVQTDKTPAGRENVHSPVQPEYEEEDEPVDKELLNMIRNADQLQRVPTNSDAASVRTYNTVTSDDYASTIDSNEGKPPARREIGARFGVLKTVGTLPPLITPQSDVVIGDAHFRPSSTEEQPKQGSSVDIPKVDFGKTISHVRTLSAETIGPNYTQGNANRVTSYANMHGFGNEVQRKKSPGAVDSKRTSAYSNGSGSKESQRRSPGPGVLDSSKRNSSYGPTTPQEHRGSTFLARPKDANLRKASDDSSGGNNTNSSRSSDSASQQNRRSMAWAPGLVQTSSPRPQNDRAQSAEQYVKDKAAEAQAQSRQRYHRRLSTNALATPSNASQNGSALPVHSPPPRPRSRGGNSAFIPNGLVSQSQDLTSHLSAREQEFIARQTGSSLVQVNTQKQPPHQAGLLGMLETREGEKARMKNANWIGGTADPATLKNATLNQALAQRESLRQQQEQQTLIQEQERRTQQHQLQQQQLRQSMMSQQDLYSNRVASPGPIVDPRQSYQAGSRTPSSHSLLGRVQSSDQLSQMQYAHQTTYQPQHVTQYQQYHQAQQRSSVYGAPNQRQSMLPGQFNIEQQQQQLAIQQRQFQISQLQQQLLQEQMQAATVPVMPMQNPMVNMSAQQIGYQPQGYQPVQTLQPYQIPQGYIPPQSPPPQQFSQYGGR</sequence>
<feature type="region of interest" description="Disordered" evidence="1">
    <location>
        <begin position="786"/>
        <end position="807"/>
    </location>
</feature>
<evidence type="ECO:0000259" key="2">
    <source>
        <dbReference type="PROSITE" id="PS50003"/>
    </source>
</evidence>
<dbReference type="EMBL" id="ML119648">
    <property type="protein sequence ID" value="RPA86939.1"/>
    <property type="molecule type" value="Genomic_DNA"/>
</dbReference>
<feature type="region of interest" description="Disordered" evidence="1">
    <location>
        <begin position="1418"/>
        <end position="1440"/>
    </location>
</feature>
<feature type="region of interest" description="Disordered" evidence="1">
    <location>
        <begin position="618"/>
        <end position="646"/>
    </location>
</feature>
<feature type="compositionally biased region" description="Low complexity" evidence="1">
    <location>
        <begin position="1030"/>
        <end position="1053"/>
    </location>
</feature>
<feature type="region of interest" description="Disordered" evidence="1">
    <location>
        <begin position="955"/>
        <end position="1139"/>
    </location>
</feature>
<feature type="compositionally biased region" description="Polar residues" evidence="1">
    <location>
        <begin position="1061"/>
        <end position="1077"/>
    </location>
</feature>
<feature type="compositionally biased region" description="Polar residues" evidence="1">
    <location>
        <begin position="1279"/>
        <end position="1297"/>
    </location>
</feature>
<proteinExistence type="predicted"/>
<dbReference type="OrthoDB" id="5563754at2759"/>
<feature type="region of interest" description="Disordered" evidence="1">
    <location>
        <begin position="472"/>
        <end position="598"/>
    </location>
</feature>
<protein>
    <recommendedName>
        <fullName evidence="2">PH domain-containing protein</fullName>
    </recommendedName>
</protein>
<evidence type="ECO:0000313" key="3">
    <source>
        <dbReference type="EMBL" id="RPA86939.1"/>
    </source>
</evidence>
<dbReference type="SUPFAM" id="SSF50729">
    <property type="entry name" value="PH domain-like"/>
    <property type="match status" value="1"/>
</dbReference>
<feature type="compositionally biased region" description="Polar residues" evidence="1">
    <location>
        <begin position="496"/>
        <end position="513"/>
    </location>
</feature>
<feature type="compositionally biased region" description="Low complexity" evidence="1">
    <location>
        <begin position="1245"/>
        <end position="1261"/>
    </location>
</feature>
<feature type="compositionally biased region" description="Acidic residues" evidence="1">
    <location>
        <begin position="553"/>
        <end position="562"/>
    </location>
</feature>
<feature type="compositionally biased region" description="Polar residues" evidence="1">
    <location>
        <begin position="530"/>
        <end position="547"/>
    </location>
</feature>
<dbReference type="PROSITE" id="PS50003">
    <property type="entry name" value="PH_DOMAIN"/>
    <property type="match status" value="1"/>
</dbReference>
<feature type="compositionally biased region" description="Polar residues" evidence="1">
    <location>
        <begin position="1100"/>
        <end position="1115"/>
    </location>
</feature>
<evidence type="ECO:0000256" key="1">
    <source>
        <dbReference type="SAM" id="MobiDB-lite"/>
    </source>
</evidence>
<dbReference type="STRING" id="1160509.A0A3N4IM34"/>
<dbReference type="InterPro" id="IPR058155">
    <property type="entry name" value="Skg3/CAF120-like_PH"/>
</dbReference>
<feature type="compositionally biased region" description="Polar residues" evidence="1">
    <location>
        <begin position="998"/>
        <end position="1007"/>
    </location>
</feature>
<name>A0A3N4IM34_ASCIM</name>
<dbReference type="InterPro" id="IPR011993">
    <property type="entry name" value="PH-like_dom_sf"/>
</dbReference>
<dbReference type="Proteomes" id="UP000275078">
    <property type="component" value="Unassembled WGS sequence"/>
</dbReference>
<keyword evidence="4" id="KW-1185">Reference proteome</keyword>
<dbReference type="InterPro" id="IPR001849">
    <property type="entry name" value="PH_domain"/>
</dbReference>
<dbReference type="Pfam" id="PF25381">
    <property type="entry name" value="PH_26"/>
    <property type="match status" value="1"/>
</dbReference>
<feature type="region of interest" description="Disordered" evidence="1">
    <location>
        <begin position="1231"/>
        <end position="1297"/>
    </location>
</feature>
<evidence type="ECO:0000313" key="4">
    <source>
        <dbReference type="Proteomes" id="UP000275078"/>
    </source>
</evidence>
<feature type="compositionally biased region" description="Basic and acidic residues" evidence="1">
    <location>
        <begin position="1008"/>
        <end position="1029"/>
    </location>
</feature>
<feature type="region of interest" description="Disordered" evidence="1">
    <location>
        <begin position="1"/>
        <end position="29"/>
    </location>
</feature>
<accession>A0A3N4IM34</accession>
<dbReference type="Gene3D" id="2.30.29.30">
    <property type="entry name" value="Pleckstrin-homology domain (PH domain)/Phosphotyrosine-binding domain (PTB)"/>
    <property type="match status" value="1"/>
</dbReference>
<organism evidence="3 4">
    <name type="scientific">Ascobolus immersus RN42</name>
    <dbReference type="NCBI Taxonomy" id="1160509"/>
    <lineage>
        <taxon>Eukaryota</taxon>
        <taxon>Fungi</taxon>
        <taxon>Dikarya</taxon>
        <taxon>Ascomycota</taxon>
        <taxon>Pezizomycotina</taxon>
        <taxon>Pezizomycetes</taxon>
        <taxon>Pezizales</taxon>
        <taxon>Ascobolaceae</taxon>
        <taxon>Ascobolus</taxon>
    </lineage>
</organism>
<feature type="domain" description="PH" evidence="2">
    <location>
        <begin position="91"/>
        <end position="210"/>
    </location>
</feature>
<gene>
    <name evidence="3" type="ORF">BJ508DRAFT_122297</name>
</gene>
<feature type="compositionally biased region" description="Polar residues" evidence="1">
    <location>
        <begin position="971"/>
        <end position="981"/>
    </location>
</feature>